<proteinExistence type="predicted"/>
<name>A0A1N6Y600_9EURY</name>
<dbReference type="SUPFAM" id="SSF47240">
    <property type="entry name" value="Ferritin-like"/>
    <property type="match status" value="1"/>
</dbReference>
<evidence type="ECO:0000313" key="1">
    <source>
        <dbReference type="EMBL" id="SIR10052.1"/>
    </source>
</evidence>
<accession>A0A1N6Y600</accession>
<gene>
    <name evidence="1" type="ORF">SAMN05421858_1419</name>
</gene>
<evidence type="ECO:0008006" key="3">
    <source>
        <dbReference type="Google" id="ProtNLM"/>
    </source>
</evidence>
<dbReference type="AlphaFoldDB" id="A0A1N6Y600"/>
<protein>
    <recommendedName>
        <fullName evidence="3">Rubrerythrin</fullName>
    </recommendedName>
</protein>
<dbReference type="InterPro" id="IPR009078">
    <property type="entry name" value="Ferritin-like_SF"/>
</dbReference>
<evidence type="ECO:0000313" key="2">
    <source>
        <dbReference type="Proteomes" id="UP000186914"/>
    </source>
</evidence>
<dbReference type="Proteomes" id="UP000186914">
    <property type="component" value="Unassembled WGS sequence"/>
</dbReference>
<dbReference type="RefSeq" id="WP_076429177.1">
    <property type="nucleotide sequence ID" value="NZ_FTNO01000001.1"/>
</dbReference>
<reference evidence="2" key="1">
    <citation type="submission" date="2017-01" db="EMBL/GenBank/DDBJ databases">
        <authorList>
            <person name="Varghese N."/>
            <person name="Submissions S."/>
        </authorList>
    </citation>
    <scope>NUCLEOTIDE SEQUENCE [LARGE SCALE GENOMIC DNA]</scope>
    <source>
        <strain evidence="2">CGMCC 1.7737</strain>
    </source>
</reference>
<sequence>MSVGQRVSSDRQLARLLQIGVVLEELVEARAARHFESLSSREQDELHEDVRELLSEAGEESAEHRERLESLIDDLDAETIPFEEIELLVGKQYAQTAPDDFDGVLYDQLHGEETAYKFYDDLITAIEASETTFALDRDRLLETLTAIRAEEAEGVEEVAKLMEARE</sequence>
<organism evidence="1 2">
    <name type="scientific">Haladaptatus litoreus</name>
    <dbReference type="NCBI Taxonomy" id="553468"/>
    <lineage>
        <taxon>Archaea</taxon>
        <taxon>Methanobacteriati</taxon>
        <taxon>Methanobacteriota</taxon>
        <taxon>Stenosarchaea group</taxon>
        <taxon>Halobacteria</taxon>
        <taxon>Halobacteriales</taxon>
        <taxon>Haladaptataceae</taxon>
        <taxon>Haladaptatus</taxon>
    </lineage>
</organism>
<dbReference type="EMBL" id="FTNO01000001">
    <property type="protein sequence ID" value="SIR10052.1"/>
    <property type="molecule type" value="Genomic_DNA"/>
</dbReference>
<dbReference type="OrthoDB" id="304955at2157"/>
<keyword evidence="2" id="KW-1185">Reference proteome</keyword>